<proteinExistence type="predicted"/>
<evidence type="ECO:0000259" key="1">
    <source>
        <dbReference type="Pfam" id="PF05627"/>
    </source>
</evidence>
<accession>A0AAP0IWX8</accession>
<dbReference type="EMBL" id="JBBNAE010000005">
    <property type="protein sequence ID" value="KAK9123276.1"/>
    <property type="molecule type" value="Genomic_DNA"/>
</dbReference>
<evidence type="ECO:0000313" key="2">
    <source>
        <dbReference type="EMBL" id="KAK9123276.1"/>
    </source>
</evidence>
<dbReference type="PANTHER" id="PTHR33882">
    <property type="entry name" value="PATHOGENIC TYPE III EFFECTOR AVIRULENCE FACTOR AVR AVRRPT-CLEAVAGE: CLEAVAGE SITE PROTEIN"/>
    <property type="match status" value="1"/>
</dbReference>
<feature type="domain" description="RIN4 pathogenic type III effector avirulence factor Avr cleavage site" evidence="1">
    <location>
        <begin position="22"/>
        <end position="53"/>
    </location>
</feature>
<evidence type="ECO:0000313" key="3">
    <source>
        <dbReference type="Proteomes" id="UP001417504"/>
    </source>
</evidence>
<dbReference type="PANTHER" id="PTHR33882:SF11">
    <property type="entry name" value="RPM1-INTERACTING PROTEIN 4 (RIN4) FAMILY PROTEIN"/>
    <property type="match status" value="1"/>
</dbReference>
<keyword evidence="3" id="KW-1185">Reference proteome</keyword>
<gene>
    <name evidence="2" type="ORF">Sjap_012878</name>
</gene>
<name>A0AAP0IWX8_9MAGN</name>
<dbReference type="Proteomes" id="UP001417504">
    <property type="component" value="Unassembled WGS sequence"/>
</dbReference>
<protein>
    <recommendedName>
        <fullName evidence="1">RIN4 pathogenic type III effector avirulence factor Avr cleavage site domain-containing protein</fullName>
    </recommendedName>
</protein>
<dbReference type="AlphaFoldDB" id="A0AAP0IWX8"/>
<dbReference type="InterPro" id="IPR008700">
    <property type="entry name" value="TypeIII_avirulence_cleave"/>
</dbReference>
<comment type="caution">
    <text evidence="2">The sequence shown here is derived from an EMBL/GenBank/DDBJ whole genome shotgun (WGS) entry which is preliminary data.</text>
</comment>
<organism evidence="2 3">
    <name type="scientific">Stephania japonica</name>
    <dbReference type="NCBI Taxonomy" id="461633"/>
    <lineage>
        <taxon>Eukaryota</taxon>
        <taxon>Viridiplantae</taxon>
        <taxon>Streptophyta</taxon>
        <taxon>Embryophyta</taxon>
        <taxon>Tracheophyta</taxon>
        <taxon>Spermatophyta</taxon>
        <taxon>Magnoliopsida</taxon>
        <taxon>Ranunculales</taxon>
        <taxon>Menispermaceae</taxon>
        <taxon>Menispermoideae</taxon>
        <taxon>Cissampelideae</taxon>
        <taxon>Stephania</taxon>
    </lineage>
</organism>
<sequence>MQRLEHTDGKIRCGSMDKKNAGWISVPQFGGWDKKPGVTDYSMIFSRARANKKQGAIRIEIDPQSLRHEEELLAQDQEDSVMMERRKRVVSYFNCCIRP</sequence>
<reference evidence="2 3" key="1">
    <citation type="submission" date="2024-01" db="EMBL/GenBank/DDBJ databases">
        <title>Genome assemblies of Stephania.</title>
        <authorList>
            <person name="Yang L."/>
        </authorList>
    </citation>
    <scope>NUCLEOTIDE SEQUENCE [LARGE SCALE GENOMIC DNA]</scope>
    <source>
        <strain evidence="2">QJT</strain>
        <tissue evidence="2">Leaf</tissue>
    </source>
</reference>
<dbReference type="Pfam" id="PF05627">
    <property type="entry name" value="AvrRpt-cleavage"/>
    <property type="match status" value="1"/>
</dbReference>